<dbReference type="KEGG" id="sgy:Sgly_2685"/>
<dbReference type="InterPro" id="IPR050123">
    <property type="entry name" value="Prok_molybdopt-oxidoreductase"/>
</dbReference>
<dbReference type="Gene3D" id="3.40.50.740">
    <property type="match status" value="1"/>
</dbReference>
<dbReference type="SUPFAM" id="SSF53706">
    <property type="entry name" value="Formate dehydrogenase/DMSO reductase, domains 1-3"/>
    <property type="match status" value="1"/>
</dbReference>
<evidence type="ECO:0000256" key="7">
    <source>
        <dbReference type="ARBA" id="ARBA00022723"/>
    </source>
</evidence>
<comment type="similarity">
    <text evidence="3">Belongs to the complex I 75 kDa subunit family.</text>
</comment>
<evidence type="ECO:0000256" key="11">
    <source>
        <dbReference type="ARBA" id="ARBA00023004"/>
    </source>
</evidence>
<dbReference type="InterPro" id="IPR009010">
    <property type="entry name" value="Asp_de-COase-like_dom_sf"/>
</dbReference>
<dbReference type="InterPro" id="IPR006657">
    <property type="entry name" value="MoPterin_dinucl-bd_dom"/>
</dbReference>
<dbReference type="Gene3D" id="3.10.20.740">
    <property type="match status" value="1"/>
</dbReference>
<dbReference type="SUPFAM" id="SSF54292">
    <property type="entry name" value="2Fe-2S ferredoxin-like"/>
    <property type="match status" value="1"/>
</dbReference>
<dbReference type="PANTHER" id="PTHR43105:SF14">
    <property type="entry name" value="FORMATE DEHYDROGENASE H"/>
    <property type="match status" value="1"/>
</dbReference>
<dbReference type="Pfam" id="PF00384">
    <property type="entry name" value="Molybdopterin"/>
    <property type="match status" value="1"/>
</dbReference>
<dbReference type="InterPro" id="IPR006656">
    <property type="entry name" value="Mopterin_OxRdtase"/>
</dbReference>
<dbReference type="Pfam" id="PF13510">
    <property type="entry name" value="Fer2_4"/>
    <property type="match status" value="1"/>
</dbReference>
<keyword evidence="14" id="KW-0472">Membrane</keyword>
<feature type="domain" description="4Fe-4S ferredoxin-type" evidence="17">
    <location>
        <begin position="182"/>
        <end position="211"/>
    </location>
</feature>
<evidence type="ECO:0000256" key="10">
    <source>
        <dbReference type="ARBA" id="ARBA00023002"/>
    </source>
</evidence>
<reference evidence="20 21" key="1">
    <citation type="journal article" date="2011" name="Stand. Genomic Sci.">
        <title>Complete genome sequence of Syntrophobotulus glycolicus type strain (FlGlyR).</title>
        <authorList>
            <person name="Han C."/>
            <person name="Mwirichia R."/>
            <person name="Chertkov O."/>
            <person name="Held B."/>
            <person name="Lapidus A."/>
            <person name="Nolan M."/>
            <person name="Lucas S."/>
            <person name="Hammon N."/>
            <person name="Deshpande S."/>
            <person name="Cheng J.F."/>
            <person name="Tapia R."/>
            <person name="Goodwin L."/>
            <person name="Pitluck S."/>
            <person name="Huntemann M."/>
            <person name="Liolios K."/>
            <person name="Ivanova N."/>
            <person name="Pagani I."/>
            <person name="Mavromatis K."/>
            <person name="Ovchinikova G."/>
            <person name="Pati A."/>
            <person name="Chen A."/>
            <person name="Palaniappan K."/>
            <person name="Land M."/>
            <person name="Hauser L."/>
            <person name="Brambilla E.M."/>
            <person name="Rohde M."/>
            <person name="Spring S."/>
            <person name="Sikorski J."/>
            <person name="Goker M."/>
            <person name="Woyke T."/>
            <person name="Bristow J."/>
            <person name="Eisen J.A."/>
            <person name="Markowitz V."/>
            <person name="Hugenholtz P."/>
            <person name="Kyrpides N.C."/>
            <person name="Klenk H.P."/>
            <person name="Detter J.C."/>
        </authorList>
    </citation>
    <scope>NUCLEOTIDE SEQUENCE [LARGE SCALE GENOMIC DNA]</scope>
    <source>
        <strain evidence="21">DSM 8271 / FlGlyR</strain>
    </source>
</reference>
<feature type="domain" description="4Fe-4S ferredoxin-type" evidence="17">
    <location>
        <begin position="139"/>
        <end position="169"/>
    </location>
</feature>
<dbReference type="RefSeq" id="WP_013625778.1">
    <property type="nucleotide sequence ID" value="NC_015172.1"/>
</dbReference>
<dbReference type="PROSITE" id="PS00551">
    <property type="entry name" value="MOLYBDOPTERIN_PROK_1"/>
    <property type="match status" value="1"/>
</dbReference>
<dbReference type="SUPFAM" id="SSF50692">
    <property type="entry name" value="ADC-like"/>
    <property type="match status" value="1"/>
</dbReference>
<dbReference type="CDD" id="cd00207">
    <property type="entry name" value="fer2"/>
    <property type="match status" value="1"/>
</dbReference>
<name>F0SX98_SYNGF</name>
<dbReference type="CDD" id="cd02753">
    <property type="entry name" value="MopB_Formate-Dh-H"/>
    <property type="match status" value="1"/>
</dbReference>
<dbReference type="OrthoDB" id="9803192at2"/>
<dbReference type="Pfam" id="PF04879">
    <property type="entry name" value="Molybdop_Fe4S4"/>
    <property type="match status" value="1"/>
</dbReference>
<evidence type="ECO:0000256" key="4">
    <source>
        <dbReference type="ARBA" id="ARBA00007023"/>
    </source>
</evidence>
<dbReference type="InterPro" id="IPR054351">
    <property type="entry name" value="NADH_UbQ_OxRdtase_ferredoxin"/>
</dbReference>
<keyword evidence="9" id="KW-1278">Translocase</keyword>
<feature type="domain" description="4Fe-4S Mo/W bis-MGD-type" evidence="18">
    <location>
        <begin position="220"/>
        <end position="276"/>
    </location>
</feature>
<gene>
    <name evidence="20" type="ordered locus">Sgly_2685</name>
</gene>
<dbReference type="HOGENOM" id="CLU_000422_4_0_9"/>
<dbReference type="FunFam" id="3.30.70.20:FF:000035">
    <property type="entry name" value="Iron hydrogenase 1"/>
    <property type="match status" value="1"/>
</dbReference>
<keyword evidence="13" id="KW-0520">NAD</keyword>
<dbReference type="PIRSF" id="PIRSF036643">
    <property type="entry name" value="FDH_alpha"/>
    <property type="match status" value="1"/>
</dbReference>
<feature type="domain" description="2Fe-2S ferredoxin-type" evidence="16">
    <location>
        <begin position="2"/>
        <end position="80"/>
    </location>
</feature>
<protein>
    <submittedName>
        <fullName evidence="20">NAD-dependent formate dehydrogenase catalytic subunit</fullName>
        <ecNumber evidence="20">1.7.99.4</ecNumber>
    </submittedName>
</protein>
<evidence type="ECO:0000259" key="19">
    <source>
        <dbReference type="PROSITE" id="PS51839"/>
    </source>
</evidence>
<evidence type="ECO:0000259" key="18">
    <source>
        <dbReference type="PROSITE" id="PS51669"/>
    </source>
</evidence>
<dbReference type="eggNOG" id="COG3383">
    <property type="taxonomic scope" value="Bacteria"/>
</dbReference>
<comment type="cofactor">
    <cofactor evidence="15">
        <name>[2Fe-2S] cluster</name>
        <dbReference type="ChEBI" id="CHEBI:190135"/>
    </cofactor>
</comment>
<dbReference type="AlphaFoldDB" id="F0SX98"/>
<comment type="similarity">
    <text evidence="4">In the C-terminal section; belongs to the prokaryotic molybdopterin-containing oxidoreductase family.</text>
</comment>
<dbReference type="GO" id="GO:0051537">
    <property type="term" value="F:2 iron, 2 sulfur cluster binding"/>
    <property type="evidence" value="ECO:0007669"/>
    <property type="project" value="UniProtKB-KW"/>
</dbReference>
<keyword evidence="10 20" id="KW-0560">Oxidoreductase</keyword>
<dbReference type="InterPro" id="IPR006963">
    <property type="entry name" value="Mopterin_OxRdtase_4Fe-4S_dom"/>
</dbReference>
<dbReference type="SMART" id="SM00929">
    <property type="entry name" value="NADH-G_4Fe-4S_3"/>
    <property type="match status" value="1"/>
</dbReference>
<sequence length="894" mass="98709">MEWITITVDEKKRQVPANLSILEACRESHIQIPTLCHDPELTDSGACRLCMVEVEGARGLVASCSTKVQKGMVIRTNTPEVREARRTILELMIANHDIDCLTCEKMGNCELAQYAYEYGVKKDVFQGQKREDEIDDSNPFILRDLNKCILCGKCVRACSEIQVNNVLGYVNRGFESRVGPAFNLPYGKSECVFCGTCLAVCPVGALTEKKMIAGGRPWELKKVRTTCPFCGTGCGFDLNVRDGKIVGVTTDASAPVNGRFLCVKGRFGIDLVHSPERLTTPLIRKNNELVEAEWDEALELIASKFKEIKNKYGADSLGALSSARCTNEDNYVMQKFMRVVIGTNNVDHCARVCHAPSVAGLATSFGSGAMTNSIKEIPDSKVIFAIGTNATEAHPIIGTKIKQAVRNGCRLIVVDPRRIELVNHAELWLRLKPGTDIALINGIMQIILAHGWEDKAFIEERTTGFENLRELLREYTPDKVSKITGVPEEQLYRAAEIYACAERAQIFYTLGITEHTHGTDNVMSLANLAMLTGNVGKENSGVNPLRGQNNVQGGCDMGALPNVYPGYQQVTDPGVRRKFEGAWGVTLSAQKGYMIPDMFEASLAGQLKAMYIMGEDPATTDADSNHVRRGLQALDFLVVQDIFLTETAKLADVVLPGASFAEKTGTFTNTERRVQMVNQAIDPVGNAKADWKIICDLAAIMGHHFDYEAPAEIMKEISSLTPQYAGIRHERLGIKGMQWPVFGEDHEGTPYLHKDKFTRGKGLFMPIEAAYAKEMPDEEYPLLLSTGRKLQHYNVSTLYSASLFEHAPEELAEVNPLDAEKLGIKDGEIVAVASRRGEIRSRIVVTDKVLPGMVFMTFHYKDAPANFITSGACDKVSGTYEYKVCAVKIKKIEE</sequence>
<dbReference type="Gene3D" id="3.40.228.10">
    <property type="entry name" value="Dimethylsulfoxide Reductase, domain 2"/>
    <property type="match status" value="1"/>
</dbReference>
<evidence type="ECO:0000256" key="1">
    <source>
        <dbReference type="ARBA" id="ARBA00001966"/>
    </source>
</evidence>
<dbReference type="PROSITE" id="PS00490">
    <property type="entry name" value="MOLYBDOPTERIN_PROK_2"/>
    <property type="match status" value="1"/>
</dbReference>
<dbReference type="Proteomes" id="UP000007488">
    <property type="component" value="Chromosome"/>
</dbReference>
<evidence type="ECO:0000256" key="3">
    <source>
        <dbReference type="ARBA" id="ARBA00005404"/>
    </source>
</evidence>
<dbReference type="Gene3D" id="2.40.40.20">
    <property type="match status" value="1"/>
</dbReference>
<dbReference type="FunFam" id="3.10.20.740:FF:000004">
    <property type="entry name" value="NADH-quinone oxidoreductase"/>
    <property type="match status" value="1"/>
</dbReference>
<dbReference type="EMBL" id="CP002547">
    <property type="protein sequence ID" value="ADY56958.1"/>
    <property type="molecule type" value="Genomic_DNA"/>
</dbReference>
<comment type="cofactor">
    <cofactor evidence="1">
        <name>[4Fe-4S] cluster</name>
        <dbReference type="ChEBI" id="CHEBI:49883"/>
    </cofactor>
</comment>
<dbReference type="GO" id="GO:0015942">
    <property type="term" value="P:formate metabolic process"/>
    <property type="evidence" value="ECO:0007669"/>
    <property type="project" value="InterPro"/>
</dbReference>
<dbReference type="InterPro" id="IPR036010">
    <property type="entry name" value="2Fe-2S_ferredoxin-like_sf"/>
</dbReference>
<evidence type="ECO:0000313" key="21">
    <source>
        <dbReference type="Proteomes" id="UP000007488"/>
    </source>
</evidence>
<reference evidence="21" key="2">
    <citation type="submission" date="2011-02" db="EMBL/GenBank/DDBJ databases">
        <title>The complete genome of Syntrophobotulus glycolicus DSM 8271.</title>
        <authorList>
            <person name="Lucas S."/>
            <person name="Copeland A."/>
            <person name="Lapidus A."/>
            <person name="Bruce D."/>
            <person name="Goodwin L."/>
            <person name="Pitluck S."/>
            <person name="Kyrpides N."/>
            <person name="Mavromatis K."/>
            <person name="Pagani I."/>
            <person name="Ivanova N."/>
            <person name="Mikhailova N."/>
            <person name="Chertkov O."/>
            <person name="Held B."/>
            <person name="Detter J.C."/>
            <person name="Tapia R."/>
            <person name="Han C."/>
            <person name="Land M."/>
            <person name="Hauser L."/>
            <person name="Markowitz V."/>
            <person name="Cheng J.-F."/>
            <person name="Hugenholtz P."/>
            <person name="Woyke T."/>
            <person name="Wu D."/>
            <person name="Spring S."/>
            <person name="Schroeder M."/>
            <person name="Brambilla E."/>
            <person name="Klenk H.-P."/>
            <person name="Eisen J.A."/>
        </authorList>
    </citation>
    <scope>NUCLEOTIDE SEQUENCE [LARGE SCALE GENOMIC DNA]</scope>
    <source>
        <strain evidence="21">DSM 8271 / FlGlyR</strain>
    </source>
</reference>
<dbReference type="PROSITE" id="PS00198">
    <property type="entry name" value="4FE4S_FER_1"/>
    <property type="match status" value="1"/>
</dbReference>
<comment type="subcellular location">
    <subcellularLocation>
        <location evidence="2">Membrane</location>
    </subcellularLocation>
</comment>
<dbReference type="Pfam" id="PF22117">
    <property type="entry name" value="Fer4_Nqo3"/>
    <property type="match status" value="1"/>
</dbReference>
<dbReference type="InterPro" id="IPR006478">
    <property type="entry name" value="Formate_DH_asu"/>
</dbReference>
<dbReference type="PROSITE" id="PS51839">
    <property type="entry name" value="4FE4S_HC3"/>
    <property type="match status" value="1"/>
</dbReference>
<keyword evidence="6" id="KW-0001">2Fe-2S</keyword>
<keyword evidence="11" id="KW-0408">Iron</keyword>
<evidence type="ECO:0000256" key="9">
    <source>
        <dbReference type="ARBA" id="ARBA00022967"/>
    </source>
</evidence>
<dbReference type="GO" id="GO:0043546">
    <property type="term" value="F:molybdopterin cofactor binding"/>
    <property type="evidence" value="ECO:0007669"/>
    <property type="project" value="InterPro"/>
</dbReference>
<evidence type="ECO:0000256" key="5">
    <source>
        <dbReference type="ARBA" id="ARBA00022485"/>
    </source>
</evidence>
<evidence type="ECO:0000313" key="20">
    <source>
        <dbReference type="EMBL" id="ADY56958.1"/>
    </source>
</evidence>
<dbReference type="Gene3D" id="2.20.25.90">
    <property type="entry name" value="ADC-like domains"/>
    <property type="match status" value="1"/>
</dbReference>
<dbReference type="GO" id="GO:0003954">
    <property type="term" value="F:NADH dehydrogenase activity"/>
    <property type="evidence" value="ECO:0007669"/>
    <property type="project" value="TreeGrafter"/>
</dbReference>
<evidence type="ECO:0000259" key="16">
    <source>
        <dbReference type="PROSITE" id="PS51085"/>
    </source>
</evidence>
<dbReference type="InterPro" id="IPR027467">
    <property type="entry name" value="MopterinOxRdtase_cofactor_BS"/>
</dbReference>
<evidence type="ECO:0000256" key="12">
    <source>
        <dbReference type="ARBA" id="ARBA00023014"/>
    </source>
</evidence>
<evidence type="ECO:0000256" key="13">
    <source>
        <dbReference type="ARBA" id="ARBA00023027"/>
    </source>
</evidence>
<dbReference type="Pfam" id="PF01568">
    <property type="entry name" value="Molydop_binding"/>
    <property type="match status" value="1"/>
</dbReference>
<dbReference type="InterPro" id="IPR041924">
    <property type="entry name" value="Formate_Dh-H_N"/>
</dbReference>
<feature type="domain" description="4Fe-4S His(Cys)3-ligated-type" evidence="19">
    <location>
        <begin position="80"/>
        <end position="119"/>
    </location>
</feature>
<dbReference type="NCBIfam" id="TIGR01591">
    <property type="entry name" value="Fdh-alpha"/>
    <property type="match status" value="1"/>
</dbReference>
<dbReference type="PROSITE" id="PS51379">
    <property type="entry name" value="4FE4S_FER_2"/>
    <property type="match status" value="2"/>
</dbReference>
<dbReference type="InterPro" id="IPR019574">
    <property type="entry name" value="NADH_UbQ_OxRdtase_Gsu_4Fe4S-bd"/>
</dbReference>
<keyword evidence="7" id="KW-0479">Metal-binding</keyword>
<dbReference type="PROSITE" id="PS51085">
    <property type="entry name" value="2FE2S_FER_2"/>
    <property type="match status" value="1"/>
</dbReference>
<dbReference type="FunFam" id="3.40.228.10:FF:000002">
    <property type="entry name" value="Formate dehydrogenase subunit alpha"/>
    <property type="match status" value="1"/>
</dbReference>
<organism evidence="20 21">
    <name type="scientific">Syntrophobotulus glycolicus (strain DSM 8271 / FlGlyR)</name>
    <dbReference type="NCBI Taxonomy" id="645991"/>
    <lineage>
        <taxon>Bacteria</taxon>
        <taxon>Bacillati</taxon>
        <taxon>Bacillota</taxon>
        <taxon>Clostridia</taxon>
        <taxon>Eubacteriales</taxon>
        <taxon>Desulfitobacteriaceae</taxon>
        <taxon>Syntrophobotulus</taxon>
    </lineage>
</organism>
<evidence type="ECO:0000259" key="17">
    <source>
        <dbReference type="PROSITE" id="PS51379"/>
    </source>
</evidence>
<dbReference type="PANTHER" id="PTHR43105">
    <property type="entry name" value="RESPIRATORY NITRATE REDUCTASE"/>
    <property type="match status" value="1"/>
</dbReference>
<dbReference type="SMART" id="SM00926">
    <property type="entry name" value="Molybdop_Fe4S4"/>
    <property type="match status" value="1"/>
</dbReference>
<dbReference type="SUPFAM" id="SSF54862">
    <property type="entry name" value="4Fe-4S ferredoxins"/>
    <property type="match status" value="1"/>
</dbReference>
<evidence type="ECO:0000256" key="6">
    <source>
        <dbReference type="ARBA" id="ARBA00022714"/>
    </source>
</evidence>
<evidence type="ECO:0000256" key="14">
    <source>
        <dbReference type="ARBA" id="ARBA00023136"/>
    </source>
</evidence>
<keyword evidence="21" id="KW-1185">Reference proteome</keyword>
<keyword evidence="8" id="KW-0677">Repeat</keyword>
<dbReference type="InterPro" id="IPR001041">
    <property type="entry name" value="2Fe-2S_ferredoxin-type"/>
</dbReference>
<keyword evidence="12" id="KW-0411">Iron-sulfur</keyword>
<dbReference type="InterPro" id="IPR017900">
    <property type="entry name" value="4Fe4S_Fe_S_CS"/>
</dbReference>
<proteinExistence type="inferred from homology"/>
<accession>F0SX98</accession>
<keyword evidence="5" id="KW-0004">4Fe-4S</keyword>
<dbReference type="STRING" id="645991.Sgly_2685"/>
<dbReference type="PROSITE" id="PS51669">
    <property type="entry name" value="4FE4S_MOW_BIS_MGD"/>
    <property type="match status" value="1"/>
</dbReference>
<dbReference type="GO" id="GO:0016020">
    <property type="term" value="C:membrane"/>
    <property type="evidence" value="ECO:0007669"/>
    <property type="project" value="UniProtKB-SubCell"/>
</dbReference>
<evidence type="ECO:0000256" key="8">
    <source>
        <dbReference type="ARBA" id="ARBA00022737"/>
    </source>
</evidence>
<dbReference type="GO" id="GO:0008863">
    <property type="term" value="F:formate dehydrogenase (NAD+) activity"/>
    <property type="evidence" value="ECO:0007669"/>
    <property type="project" value="InterPro"/>
</dbReference>
<dbReference type="GO" id="GO:0046872">
    <property type="term" value="F:metal ion binding"/>
    <property type="evidence" value="ECO:0007669"/>
    <property type="project" value="UniProtKB-KW"/>
</dbReference>
<dbReference type="GO" id="GO:0022904">
    <property type="term" value="P:respiratory electron transport chain"/>
    <property type="evidence" value="ECO:0007669"/>
    <property type="project" value="TreeGrafter"/>
</dbReference>
<dbReference type="Gene3D" id="3.30.70.20">
    <property type="match status" value="1"/>
</dbReference>
<dbReference type="EC" id="1.7.99.4" evidence="20"/>
<dbReference type="Pfam" id="PF10588">
    <property type="entry name" value="NADH-G_4Fe-4S_3"/>
    <property type="match status" value="1"/>
</dbReference>
<dbReference type="InterPro" id="IPR017896">
    <property type="entry name" value="4Fe4S_Fe-S-bd"/>
</dbReference>
<dbReference type="InterPro" id="IPR006655">
    <property type="entry name" value="Mopterin_OxRdtase_prok_CS"/>
</dbReference>
<dbReference type="GO" id="GO:0051539">
    <property type="term" value="F:4 iron, 4 sulfur cluster binding"/>
    <property type="evidence" value="ECO:0007669"/>
    <property type="project" value="UniProtKB-KW"/>
</dbReference>
<evidence type="ECO:0000256" key="2">
    <source>
        <dbReference type="ARBA" id="ARBA00004370"/>
    </source>
</evidence>
<evidence type="ECO:0000256" key="15">
    <source>
        <dbReference type="ARBA" id="ARBA00034078"/>
    </source>
</evidence>